<keyword evidence="1" id="KW-0472">Membrane</keyword>
<organism evidence="2 3">
    <name type="scientific">Rossellomorea marisflavi</name>
    <dbReference type="NCBI Taxonomy" id="189381"/>
    <lineage>
        <taxon>Bacteria</taxon>
        <taxon>Bacillati</taxon>
        <taxon>Bacillota</taxon>
        <taxon>Bacilli</taxon>
        <taxon>Bacillales</taxon>
        <taxon>Bacillaceae</taxon>
        <taxon>Rossellomorea</taxon>
    </lineage>
</organism>
<evidence type="ECO:0000313" key="2">
    <source>
        <dbReference type="EMBL" id="TYS55273.1"/>
    </source>
</evidence>
<proteinExistence type="predicted"/>
<sequence>MKWFHEKDVEVLRESLASRQSPGGLSSALLFSVPLIRLLYYLVFHLAGEAAIYPHIEKIKEGSSWFLICLTAAIIMFSFKKIYSKFQKTQYVLSIVFSQSLFGILPYMAAIFLVGDQHTITQGSLFSFVYSTLIVGLLIFVISLIRLIISIIRGSYRAGSKKHQTRSKMENRSYIGVAIVSGLSIYYTLHYLIRSFGGIGFPLVDGFMILLGLLLYYAMLFILPEQLAILYCKAAYKSFNFSPISGRLYFIEDVKSGHS</sequence>
<comment type="caution">
    <text evidence="2">The sequence shown here is derived from an EMBL/GenBank/DDBJ whole genome shotgun (WGS) entry which is preliminary data.</text>
</comment>
<keyword evidence="1" id="KW-0812">Transmembrane</keyword>
<feature type="transmembrane region" description="Helical" evidence="1">
    <location>
        <begin position="91"/>
        <end position="115"/>
    </location>
</feature>
<dbReference type="AlphaFoldDB" id="A0A5D4RVA3"/>
<gene>
    <name evidence="2" type="ORF">FZC83_10045</name>
</gene>
<dbReference type="EMBL" id="VTEQ01000002">
    <property type="protein sequence ID" value="TYS55273.1"/>
    <property type="molecule type" value="Genomic_DNA"/>
</dbReference>
<protein>
    <submittedName>
        <fullName evidence="2">Uncharacterized protein</fullName>
    </submittedName>
</protein>
<feature type="transmembrane region" description="Helical" evidence="1">
    <location>
        <begin position="199"/>
        <end position="223"/>
    </location>
</feature>
<reference evidence="2 3" key="1">
    <citation type="submission" date="2019-08" db="EMBL/GenBank/DDBJ databases">
        <title>Bacillus genomes from the desert of Cuatro Cienegas, Coahuila.</title>
        <authorList>
            <person name="Olmedo-Alvarez G."/>
        </authorList>
    </citation>
    <scope>NUCLEOTIDE SEQUENCE [LARGE SCALE GENOMIC DNA]</scope>
    <source>
        <strain evidence="2 3">CH108_3D</strain>
    </source>
</reference>
<dbReference type="RefSeq" id="WP_148985242.1">
    <property type="nucleotide sequence ID" value="NZ_JBNILK010000003.1"/>
</dbReference>
<feature type="transmembrane region" description="Helical" evidence="1">
    <location>
        <begin position="173"/>
        <end position="193"/>
    </location>
</feature>
<feature type="transmembrane region" description="Helical" evidence="1">
    <location>
        <begin position="62"/>
        <end position="79"/>
    </location>
</feature>
<evidence type="ECO:0000313" key="3">
    <source>
        <dbReference type="Proteomes" id="UP000322997"/>
    </source>
</evidence>
<name>A0A5D4RVA3_9BACI</name>
<accession>A0A5D4RVA3</accession>
<evidence type="ECO:0000256" key="1">
    <source>
        <dbReference type="SAM" id="Phobius"/>
    </source>
</evidence>
<feature type="transmembrane region" description="Helical" evidence="1">
    <location>
        <begin position="21"/>
        <end position="42"/>
    </location>
</feature>
<dbReference type="Proteomes" id="UP000322997">
    <property type="component" value="Unassembled WGS sequence"/>
</dbReference>
<keyword evidence="1" id="KW-1133">Transmembrane helix</keyword>
<feature type="transmembrane region" description="Helical" evidence="1">
    <location>
        <begin position="127"/>
        <end position="152"/>
    </location>
</feature>